<protein>
    <submittedName>
        <fullName evidence="3">Glycosyltransferase family 4 protein</fullName>
    </submittedName>
</protein>
<dbReference type="Proteomes" id="UP001206548">
    <property type="component" value="Unassembled WGS sequence"/>
</dbReference>
<sequence>MKINFILPFKRMTGGIRVVYIYANYLVEQGHDVTCYVPMISYKGKGQSALYRLKASLGNTIKKEQWFDRKFSIQLVPYINEKFIRDADVSVATAWQTAYDVARFSEKKGRKYYFIQGYEIFNGDKNRVEASYELPLHLITVTKGLKKTISQFTSKDIDIVYNGLADDEYIKGDKSLEATPSVVMMYHESEHKRTQDGLKIIKKLKERYPSLKVNIFGRRIPEKLPNAYHVAVNPERFVILEMYRKSDIYLFTSDIESWGLPIVEAMANKCVVVGRKLGALSELGNETNAVIVEHLEDIEEAVSSLLEDRDKLKKIQEKAYQTVQPLHWKNSCRKFEELLLED</sequence>
<accession>A0ABT2F5G3</accession>
<dbReference type="EMBL" id="JANUXX010000001">
    <property type="protein sequence ID" value="MCS4487689.1"/>
    <property type="molecule type" value="Genomic_DNA"/>
</dbReference>
<organism evidence="3 4">
    <name type="scientific">Streptococcus sciuri</name>
    <dbReference type="NCBI Taxonomy" id="2973939"/>
    <lineage>
        <taxon>Bacteria</taxon>
        <taxon>Bacillati</taxon>
        <taxon>Bacillota</taxon>
        <taxon>Bacilli</taxon>
        <taxon>Lactobacillales</taxon>
        <taxon>Streptococcaceae</taxon>
        <taxon>Streptococcus</taxon>
    </lineage>
</organism>
<dbReference type="Gene3D" id="3.40.50.2000">
    <property type="entry name" value="Glycogen Phosphorylase B"/>
    <property type="match status" value="1"/>
</dbReference>
<dbReference type="PANTHER" id="PTHR46401">
    <property type="entry name" value="GLYCOSYLTRANSFERASE WBBK-RELATED"/>
    <property type="match status" value="1"/>
</dbReference>
<dbReference type="PANTHER" id="PTHR46401:SF2">
    <property type="entry name" value="GLYCOSYLTRANSFERASE WBBK-RELATED"/>
    <property type="match status" value="1"/>
</dbReference>
<evidence type="ECO:0000259" key="2">
    <source>
        <dbReference type="Pfam" id="PF00534"/>
    </source>
</evidence>
<dbReference type="CDD" id="cd03801">
    <property type="entry name" value="GT4_PimA-like"/>
    <property type="match status" value="1"/>
</dbReference>
<dbReference type="SUPFAM" id="SSF53756">
    <property type="entry name" value="UDP-Glycosyltransferase/glycogen phosphorylase"/>
    <property type="match status" value="1"/>
</dbReference>
<evidence type="ECO:0000313" key="3">
    <source>
        <dbReference type="EMBL" id="MCS4487689.1"/>
    </source>
</evidence>
<proteinExistence type="predicted"/>
<dbReference type="RefSeq" id="WP_259136950.1">
    <property type="nucleotide sequence ID" value="NZ_JANUXX010000001.1"/>
</dbReference>
<keyword evidence="4" id="KW-1185">Reference proteome</keyword>
<feature type="domain" description="Glycosyl transferase family 1" evidence="2">
    <location>
        <begin position="179"/>
        <end position="321"/>
    </location>
</feature>
<dbReference type="Gene3D" id="3.40.50.11090">
    <property type="match status" value="1"/>
</dbReference>
<dbReference type="InterPro" id="IPR001296">
    <property type="entry name" value="Glyco_trans_1"/>
</dbReference>
<keyword evidence="1" id="KW-0808">Transferase</keyword>
<name>A0ABT2F5G3_9STRE</name>
<evidence type="ECO:0000256" key="1">
    <source>
        <dbReference type="ARBA" id="ARBA00022679"/>
    </source>
</evidence>
<comment type="caution">
    <text evidence="3">The sequence shown here is derived from an EMBL/GenBank/DDBJ whole genome shotgun (WGS) entry which is preliminary data.</text>
</comment>
<evidence type="ECO:0000313" key="4">
    <source>
        <dbReference type="Proteomes" id="UP001206548"/>
    </source>
</evidence>
<dbReference type="Pfam" id="PF00534">
    <property type="entry name" value="Glycos_transf_1"/>
    <property type="match status" value="1"/>
</dbReference>
<gene>
    <name evidence="3" type="ORF">NXS10_01680</name>
</gene>
<reference evidence="3 4" key="1">
    <citation type="journal article" date="2023" name="Int. J. Syst. Evol. Microbiol.">
        <title>Streptococcus sciuri sp. nov., Staphylococcus marylandisciuri sp. nov. and Staphylococcus americanisciuri sp. nov., isolated from faeces of eastern grey squirrel (Sciurus carolinensis).</title>
        <authorList>
            <person name="Volokhov D.V."/>
            <person name="Zagorodnyaya T.A."/>
            <person name="Furtak V.A."/>
            <person name="Nattanmai G."/>
            <person name="Randall L."/>
            <person name="Jose S."/>
            <person name="Gao Y."/>
            <person name="Eisenberg T."/>
            <person name="Delmonte P."/>
            <person name="Blom J."/>
            <person name="Mitchell K.K."/>
        </authorList>
    </citation>
    <scope>NUCLEOTIDE SEQUENCE [LARGE SCALE GENOMIC DNA]</scope>
    <source>
        <strain evidence="3 4">SQ9-PEA</strain>
    </source>
</reference>